<evidence type="ECO:0000313" key="4">
    <source>
        <dbReference type="Proteomes" id="UP001324634"/>
    </source>
</evidence>
<feature type="chain" id="PRO_5043813968" description="CBM1 domain-containing protein" evidence="2">
    <location>
        <begin position="22"/>
        <end position="345"/>
    </location>
</feature>
<accession>A0AAX4HMC1</accession>
<dbReference type="EMBL" id="CP139487">
    <property type="protein sequence ID" value="WPU64409.1"/>
    <property type="molecule type" value="Genomic_DNA"/>
</dbReference>
<keyword evidence="4" id="KW-1185">Reference proteome</keyword>
<feature type="region of interest" description="Disordered" evidence="1">
    <location>
        <begin position="84"/>
        <end position="104"/>
    </location>
</feature>
<gene>
    <name evidence="3" type="ORF">SOO65_17080</name>
</gene>
<evidence type="ECO:0008006" key="5">
    <source>
        <dbReference type="Google" id="ProtNLM"/>
    </source>
</evidence>
<keyword evidence="2" id="KW-0732">Signal</keyword>
<organism evidence="3 4">
    <name type="scientific">Peredibacter starrii</name>
    <dbReference type="NCBI Taxonomy" id="28202"/>
    <lineage>
        <taxon>Bacteria</taxon>
        <taxon>Pseudomonadati</taxon>
        <taxon>Bdellovibrionota</taxon>
        <taxon>Bacteriovoracia</taxon>
        <taxon>Bacteriovoracales</taxon>
        <taxon>Bacteriovoracaceae</taxon>
        <taxon>Peredibacter</taxon>
    </lineage>
</organism>
<dbReference type="RefSeq" id="WP_321393161.1">
    <property type="nucleotide sequence ID" value="NZ_CP139487.1"/>
</dbReference>
<protein>
    <recommendedName>
        <fullName evidence="5">CBM1 domain-containing protein</fullName>
    </recommendedName>
</protein>
<dbReference type="PROSITE" id="PS51257">
    <property type="entry name" value="PROKAR_LIPOPROTEIN"/>
    <property type="match status" value="1"/>
</dbReference>
<feature type="signal peptide" evidence="2">
    <location>
        <begin position="1"/>
        <end position="21"/>
    </location>
</feature>
<proteinExistence type="predicted"/>
<name>A0AAX4HMC1_9BACT</name>
<dbReference type="Proteomes" id="UP001324634">
    <property type="component" value="Chromosome"/>
</dbReference>
<evidence type="ECO:0000256" key="2">
    <source>
        <dbReference type="SAM" id="SignalP"/>
    </source>
</evidence>
<dbReference type="AlphaFoldDB" id="A0AAX4HMC1"/>
<evidence type="ECO:0000313" key="3">
    <source>
        <dbReference type="EMBL" id="WPU64409.1"/>
    </source>
</evidence>
<evidence type="ECO:0000256" key="1">
    <source>
        <dbReference type="SAM" id="MobiDB-lite"/>
    </source>
</evidence>
<sequence length="345" mass="37598">MKHMPLFFVFALMLIAVGCQETTKTKTVTQDPQCAWYGTCGGTTGSAQYCTGTYYWTQPNCAGYQYCQSYPSYPACVTSGTTSGTTSGSTTGSTTSGTTGSTTGGTTTYPNPYRFYYSGYVDKNWMVNYPYVPSISCTAASAPSGISYTPYDTRKGSITLRGQVNYDPASGQEFFDTTSELLRTKEGSKNFFWGDSILKVRFIANVQPESRNTTTVCPGRVSGKSTMKGYGRIKFDLTLVGTTINGTTQTVSLGTKIIDVNKCTPALDLSSYAAQYPGGIYFKISNVWGNQEWAPGTYNEAAIYDTYGFIYPQNPNVSGTWKQVRTSDCWSLDIEVASNGTKTFN</sequence>
<dbReference type="KEGG" id="psti:SOO65_17080"/>
<reference evidence="3 4" key="1">
    <citation type="submission" date="2023-11" db="EMBL/GenBank/DDBJ databases">
        <title>Peredibacter starrii A3.12.</title>
        <authorList>
            <person name="Mitchell R.J."/>
        </authorList>
    </citation>
    <scope>NUCLEOTIDE SEQUENCE [LARGE SCALE GENOMIC DNA]</scope>
    <source>
        <strain evidence="3 4">A3.12</strain>
    </source>
</reference>